<gene>
    <name evidence="1" type="ORF">F2P56_020080</name>
</gene>
<dbReference type="GO" id="GO:0006298">
    <property type="term" value="P:mismatch repair"/>
    <property type="evidence" value="ECO:0007669"/>
    <property type="project" value="InterPro"/>
</dbReference>
<dbReference type="InterPro" id="IPR036678">
    <property type="entry name" value="MutS_con_dom_sf"/>
</dbReference>
<dbReference type="GO" id="GO:0030983">
    <property type="term" value="F:mismatched DNA binding"/>
    <property type="evidence" value="ECO:0007669"/>
    <property type="project" value="InterPro"/>
</dbReference>
<dbReference type="EMBL" id="LIHL02000009">
    <property type="protein sequence ID" value="KAF5460194.1"/>
    <property type="molecule type" value="Genomic_DNA"/>
</dbReference>
<evidence type="ECO:0000313" key="1">
    <source>
        <dbReference type="EMBL" id="KAF5460194.1"/>
    </source>
</evidence>
<dbReference type="Gramene" id="Jr09_06330_p1">
    <property type="protein sequence ID" value="cds.Jr09_06330_p1"/>
    <property type="gene ID" value="Jr09_06330"/>
</dbReference>
<dbReference type="Gene3D" id="3.30.420.110">
    <property type="entry name" value="MutS, connector domain"/>
    <property type="match status" value="1"/>
</dbReference>
<dbReference type="Proteomes" id="UP000619265">
    <property type="component" value="Unassembled WGS sequence"/>
</dbReference>
<evidence type="ECO:0008006" key="3">
    <source>
        <dbReference type="Google" id="ProtNLM"/>
    </source>
</evidence>
<dbReference type="GO" id="GO:0005524">
    <property type="term" value="F:ATP binding"/>
    <property type="evidence" value="ECO:0007669"/>
    <property type="project" value="InterPro"/>
</dbReference>
<dbReference type="PANTHER" id="PTHR10540:SF6">
    <property type="entry name" value="EUKARYOTIC TRANSLATION INITIATION FACTOR 3 SUBUNIT F"/>
    <property type="match status" value="1"/>
</dbReference>
<proteinExistence type="predicted"/>
<comment type="caution">
    <text evidence="1">The sequence shown here is derived from an EMBL/GenBank/DDBJ whole genome shotgun (WGS) entry which is preliminary data.</text>
</comment>
<accession>A0A833X4S5</accession>
<dbReference type="AlphaFoldDB" id="A0A833X4S5"/>
<evidence type="ECO:0000313" key="2">
    <source>
        <dbReference type="Proteomes" id="UP000619265"/>
    </source>
</evidence>
<sequence length="169" mass="18944">MLVSHQKVNLKEVIVEWYSTGLGVTGSNALIHEFYSSKVPNLVRLTVDTGFRNGQGTIKAYVSFNFPLGDQQLAAQFQEIPLDLRMVEVERIGFDILKTTMILSLSPAELLLGKPLYKQTEKSLLAYSGPSLNVPVEHASGQYFKDGGASDKRYVVWSFIQRCSRSFQH</sequence>
<dbReference type="PANTHER" id="PTHR10540">
    <property type="entry name" value="EUKARYOTIC TRANSLATION INITIATION FACTOR 3 SUBUNIT F-RELATED"/>
    <property type="match status" value="1"/>
</dbReference>
<dbReference type="Gene3D" id="3.40.140.10">
    <property type="entry name" value="Cytidine Deaminase, domain 2"/>
    <property type="match status" value="1"/>
</dbReference>
<protein>
    <recommendedName>
        <fullName evidence="3">Eukaryotic translation initiation factor 3 subunit F-like</fullName>
    </recommendedName>
</protein>
<name>A0A833X4S5_JUGRE</name>
<reference evidence="1" key="2">
    <citation type="submission" date="2020-03" db="EMBL/GenBank/DDBJ databases">
        <title>Walnut 2.0.</title>
        <authorList>
            <person name="Marrano A."/>
            <person name="Britton M."/>
            <person name="Zimin A.V."/>
            <person name="Zaini P.A."/>
            <person name="Workman R."/>
            <person name="Puiu D."/>
            <person name="Bianco L."/>
            <person name="Allen B.J."/>
            <person name="Troggio M."/>
            <person name="Leslie C.A."/>
            <person name="Timp W."/>
            <person name="Dendekar A."/>
            <person name="Salzberg S.L."/>
            <person name="Neale D.B."/>
        </authorList>
    </citation>
    <scope>NUCLEOTIDE SEQUENCE</scope>
    <source>
        <tissue evidence="1">Leaves</tissue>
    </source>
</reference>
<reference evidence="1" key="1">
    <citation type="submission" date="2015-10" db="EMBL/GenBank/DDBJ databases">
        <authorList>
            <person name="Martinez-Garcia P.J."/>
            <person name="Crepeau M.W."/>
            <person name="Puiu D."/>
            <person name="Gonzalez-Ibeas D."/>
            <person name="Whalen J."/>
            <person name="Stevens K."/>
            <person name="Paul R."/>
            <person name="Butterfield T."/>
            <person name="Britton M."/>
            <person name="Reagan R."/>
            <person name="Chakraborty S."/>
            <person name="Walawage S.L."/>
            <person name="Vasquez-Gross H.A."/>
            <person name="Cardeno C."/>
            <person name="Famula R."/>
            <person name="Pratt K."/>
            <person name="Kuruganti S."/>
            <person name="Aradhya M.K."/>
            <person name="Leslie C.A."/>
            <person name="Dandekar A.M."/>
            <person name="Salzberg S.L."/>
            <person name="Wegrzyn J.L."/>
            <person name="Langley C.H."/>
            <person name="Neale D.B."/>
        </authorList>
    </citation>
    <scope>NUCLEOTIDE SEQUENCE</scope>
    <source>
        <tissue evidence="1">Leaves</tissue>
    </source>
</reference>
<organism evidence="1 2">
    <name type="scientific">Juglans regia</name>
    <name type="common">English walnut</name>
    <dbReference type="NCBI Taxonomy" id="51240"/>
    <lineage>
        <taxon>Eukaryota</taxon>
        <taxon>Viridiplantae</taxon>
        <taxon>Streptophyta</taxon>
        <taxon>Embryophyta</taxon>
        <taxon>Tracheophyta</taxon>
        <taxon>Spermatophyta</taxon>
        <taxon>Magnoliopsida</taxon>
        <taxon>eudicotyledons</taxon>
        <taxon>Gunneridae</taxon>
        <taxon>Pentapetalae</taxon>
        <taxon>rosids</taxon>
        <taxon>fabids</taxon>
        <taxon>Fagales</taxon>
        <taxon>Juglandaceae</taxon>
        <taxon>Juglans</taxon>
    </lineage>
</organism>